<dbReference type="GO" id="GO:0098552">
    <property type="term" value="C:side of membrane"/>
    <property type="evidence" value="ECO:0007669"/>
    <property type="project" value="UniProtKB-KW"/>
</dbReference>
<dbReference type="Pfam" id="PF00913">
    <property type="entry name" value="Trypan_glycop"/>
    <property type="match status" value="1"/>
</dbReference>
<keyword evidence="4" id="KW-0336">GPI-anchor</keyword>
<feature type="compositionally biased region" description="Polar residues" evidence="8">
    <location>
        <begin position="338"/>
        <end position="354"/>
    </location>
</feature>
<evidence type="ECO:0000256" key="4">
    <source>
        <dbReference type="ARBA" id="ARBA00022622"/>
    </source>
</evidence>
<evidence type="ECO:0000256" key="5">
    <source>
        <dbReference type="ARBA" id="ARBA00023136"/>
    </source>
</evidence>
<dbReference type="VEuPathDB" id="TriTrypDB:Tb427_000487400"/>
<dbReference type="GO" id="GO:0042783">
    <property type="term" value="P:symbiont-mediated evasion of host immune response"/>
    <property type="evidence" value="ECO:0007669"/>
    <property type="project" value="InterPro"/>
</dbReference>
<sequence>MIAIMAAQSGDATNNHGLNLKKAQAICKLSKELKGSAMRAGRDSRSKITAILELEAVFAAMIPNATKGTADDDCADYDEVYQEANRTVTETIKKIPALAETAAATAAAAGRAAGVLDEFLAALAQGTGAGTTYCIQGSDTNAATQADLADCLNTDLKPQNMVQLKDTKVEAASQHEADLTKLAKALAAAGTVTSFAGSQATKGCGLVVGAADGIMVGQALSGSFAWAQGLIRFGAGNANGLTSTGVTADSHTTTAADANLHWASDPEKIPVIAEAIALAEGYKSIANSIAERPRNTIEKVKTCMKAKNKEIKREPIFLNVSHLNRELKKAVAERDKALSSQHANTTPKQQTNCSNKKETECGTAPGCGWRKAEGKCEAKDDGQGETNAATGTGDGAAGNTANTTASNSFVIKTSPLWLAVLLF</sequence>
<feature type="region of interest" description="Disordered" evidence="8">
    <location>
        <begin position="377"/>
        <end position="402"/>
    </location>
</feature>
<evidence type="ECO:0000313" key="10">
    <source>
        <dbReference type="EMBL" id="APD72604.1"/>
    </source>
</evidence>
<evidence type="ECO:0000256" key="7">
    <source>
        <dbReference type="ARBA" id="ARBA00023288"/>
    </source>
</evidence>
<dbReference type="InterPro" id="IPR001812">
    <property type="entry name" value="Trypano_VSG_A_N_dom"/>
</dbReference>
<proteinExistence type="predicted"/>
<keyword evidence="7" id="KW-0449">Lipoprotein</keyword>
<evidence type="ECO:0000256" key="1">
    <source>
        <dbReference type="ARBA" id="ARBA00002523"/>
    </source>
</evidence>
<evidence type="ECO:0000256" key="6">
    <source>
        <dbReference type="ARBA" id="ARBA00023180"/>
    </source>
</evidence>
<feature type="compositionally biased region" description="Low complexity" evidence="8">
    <location>
        <begin position="386"/>
        <end position="402"/>
    </location>
</feature>
<protein>
    <submittedName>
        <fullName evidence="10">Variant surface glycoprotein 1125.56</fullName>
    </submittedName>
</protein>
<accession>A0A1J0R440</accession>
<organism evidence="10">
    <name type="scientific">Trypanosoma brucei</name>
    <dbReference type="NCBI Taxonomy" id="5691"/>
    <lineage>
        <taxon>Eukaryota</taxon>
        <taxon>Discoba</taxon>
        <taxon>Euglenozoa</taxon>
        <taxon>Kinetoplastea</taxon>
        <taxon>Metakinetoplastina</taxon>
        <taxon>Trypanosomatida</taxon>
        <taxon>Trypanosomatidae</taxon>
        <taxon>Trypanosoma</taxon>
    </lineage>
</organism>
<dbReference type="SUPFAM" id="SSF118251">
    <property type="entry name" value="Variant surface glycoprotein MITAT 1.2, VSG 221, C-terminal domain"/>
    <property type="match status" value="1"/>
</dbReference>
<comment type="subcellular location">
    <subcellularLocation>
        <location evidence="2">Cell membrane</location>
        <topology evidence="2">Lipid-anchor</topology>
        <topology evidence="2">GPI-anchor</topology>
    </subcellularLocation>
</comment>
<dbReference type="EMBL" id="KX698648">
    <property type="protein sequence ID" value="APD72604.1"/>
    <property type="molecule type" value="Genomic_DNA"/>
</dbReference>
<reference evidence="10" key="1">
    <citation type="submission" date="2016-08" db="EMBL/GenBank/DDBJ databases">
        <title>VSG repertoire of Trypanosoma brucei EATRO 1125.</title>
        <authorList>
            <person name="Cross G.A."/>
        </authorList>
    </citation>
    <scope>NUCLEOTIDE SEQUENCE</scope>
    <source>
        <strain evidence="10">EATRO 1125</strain>
    </source>
</reference>
<dbReference type="GO" id="GO:0005886">
    <property type="term" value="C:plasma membrane"/>
    <property type="evidence" value="ECO:0007669"/>
    <property type="project" value="UniProtKB-SubCell"/>
</dbReference>
<keyword evidence="5" id="KW-0472">Membrane</keyword>
<keyword evidence="3" id="KW-1003">Cell membrane</keyword>
<evidence type="ECO:0000259" key="9">
    <source>
        <dbReference type="Pfam" id="PF00913"/>
    </source>
</evidence>
<comment type="function">
    <text evidence="1">VSG forms a coat on the surface of the parasite. The trypanosome evades the immune response of the host by expressing a series of antigenically distinct VSGs from an estimated 1000 VSG genes.</text>
</comment>
<dbReference type="InterPro" id="IPR027446">
    <property type="entry name" value="VSG_C_dom_sf"/>
</dbReference>
<evidence type="ECO:0000256" key="3">
    <source>
        <dbReference type="ARBA" id="ARBA00022475"/>
    </source>
</evidence>
<evidence type="ECO:0000256" key="2">
    <source>
        <dbReference type="ARBA" id="ARBA00004609"/>
    </source>
</evidence>
<keyword evidence="6" id="KW-0325">Glycoprotein</keyword>
<feature type="region of interest" description="Disordered" evidence="8">
    <location>
        <begin position="334"/>
        <end position="364"/>
    </location>
</feature>
<name>A0A1J0R440_9TRYP</name>
<dbReference type="SUPFAM" id="SSF58087">
    <property type="entry name" value="Variant surface glycoprotein (N-terminal domain)"/>
    <property type="match status" value="1"/>
</dbReference>
<dbReference type="AlphaFoldDB" id="A0A1J0R440"/>
<dbReference type="Gene3D" id="3.90.150.10">
    <property type="entry name" value="Variant Surface Glycoprotein, subunit A domain 1"/>
    <property type="match status" value="1"/>
</dbReference>
<evidence type="ECO:0000256" key="8">
    <source>
        <dbReference type="SAM" id="MobiDB-lite"/>
    </source>
</evidence>
<feature type="domain" description="Trypanosome variant surface glycoprotein A-type N-terminal" evidence="9">
    <location>
        <begin position="3"/>
        <end position="260"/>
    </location>
</feature>